<name>A0ABR1IYF2_9AGAR</name>
<organism evidence="1 2">
    <name type="scientific">Marasmiellus scandens</name>
    <dbReference type="NCBI Taxonomy" id="2682957"/>
    <lineage>
        <taxon>Eukaryota</taxon>
        <taxon>Fungi</taxon>
        <taxon>Dikarya</taxon>
        <taxon>Basidiomycota</taxon>
        <taxon>Agaricomycotina</taxon>
        <taxon>Agaricomycetes</taxon>
        <taxon>Agaricomycetidae</taxon>
        <taxon>Agaricales</taxon>
        <taxon>Marasmiineae</taxon>
        <taxon>Omphalotaceae</taxon>
        <taxon>Marasmiellus</taxon>
    </lineage>
</organism>
<dbReference type="EMBL" id="JBANRG010000051">
    <property type="protein sequence ID" value="KAK7444359.1"/>
    <property type="molecule type" value="Genomic_DNA"/>
</dbReference>
<protein>
    <submittedName>
        <fullName evidence="1">Uncharacterized protein</fullName>
    </submittedName>
</protein>
<comment type="caution">
    <text evidence="1">The sequence shown here is derived from an EMBL/GenBank/DDBJ whole genome shotgun (WGS) entry which is preliminary data.</text>
</comment>
<evidence type="ECO:0000313" key="1">
    <source>
        <dbReference type="EMBL" id="KAK7444359.1"/>
    </source>
</evidence>
<keyword evidence="2" id="KW-1185">Reference proteome</keyword>
<dbReference type="Proteomes" id="UP001498398">
    <property type="component" value="Unassembled WGS sequence"/>
</dbReference>
<gene>
    <name evidence="1" type="ORF">VKT23_015374</name>
</gene>
<reference evidence="1 2" key="1">
    <citation type="submission" date="2024-01" db="EMBL/GenBank/DDBJ databases">
        <title>A draft genome for the cacao thread blight pathogen Marasmiellus scandens.</title>
        <authorList>
            <person name="Baruah I.K."/>
            <person name="Leung J."/>
            <person name="Bukari Y."/>
            <person name="Amoako-Attah I."/>
            <person name="Meinhardt L.W."/>
            <person name="Bailey B.A."/>
            <person name="Cohen S.P."/>
        </authorList>
    </citation>
    <scope>NUCLEOTIDE SEQUENCE [LARGE SCALE GENOMIC DNA]</scope>
    <source>
        <strain evidence="1 2">GH-19</strain>
    </source>
</reference>
<sequence>MLATLDFILYIVFPDQTFYTTVVWIIPKMYANTILVILNSRVQVVGGRDEENYGTIINSTSIPRSNLLFEHGPTTVQTTQLTQDVSTSVNHLAATQQMSLASTGLETGTEPKESIT</sequence>
<evidence type="ECO:0000313" key="2">
    <source>
        <dbReference type="Proteomes" id="UP001498398"/>
    </source>
</evidence>
<proteinExistence type="predicted"/>
<accession>A0ABR1IYF2</accession>